<reference evidence="3" key="1">
    <citation type="journal article" date="2012" name="Nat. Genet.">
        <title>Lifestyle transitions in plant pathogenic Colletotrichum fungi deciphered by genome and transcriptome analyses.</title>
        <authorList>
            <person name="O'Connell R.J."/>
            <person name="Thon M.R."/>
            <person name="Hacquard S."/>
            <person name="Amyotte S.G."/>
            <person name="Kleemann J."/>
            <person name="Torres M.F."/>
            <person name="Damm U."/>
            <person name="Buiate E.A."/>
            <person name="Epstein L."/>
            <person name="Alkan N."/>
            <person name="Altmueller J."/>
            <person name="Alvarado-Balderrama L."/>
            <person name="Bauser C.A."/>
            <person name="Becker C."/>
            <person name="Birren B.W."/>
            <person name="Chen Z."/>
            <person name="Choi J."/>
            <person name="Crouch J.A."/>
            <person name="Duvick J.P."/>
            <person name="Farman M.A."/>
            <person name="Gan P."/>
            <person name="Heiman D."/>
            <person name="Henrissat B."/>
            <person name="Howard R.J."/>
            <person name="Kabbage M."/>
            <person name="Koch C."/>
            <person name="Kracher B."/>
            <person name="Kubo Y."/>
            <person name="Law A.D."/>
            <person name="Lebrun M.-H."/>
            <person name="Lee Y.-H."/>
            <person name="Miyara I."/>
            <person name="Moore N."/>
            <person name="Neumann U."/>
            <person name="Nordstroem K."/>
            <person name="Panaccione D.G."/>
            <person name="Panstruga R."/>
            <person name="Place M."/>
            <person name="Proctor R.H."/>
            <person name="Prusky D."/>
            <person name="Rech G."/>
            <person name="Reinhardt R."/>
            <person name="Rollins J.A."/>
            <person name="Rounsley S."/>
            <person name="Schardl C.L."/>
            <person name="Schwartz D.C."/>
            <person name="Shenoy N."/>
            <person name="Shirasu K."/>
            <person name="Sikhakolli U.R."/>
            <person name="Stueber K."/>
            <person name="Sukno S.A."/>
            <person name="Sweigard J.A."/>
            <person name="Takano Y."/>
            <person name="Takahara H."/>
            <person name="Trail F."/>
            <person name="van der Does H.C."/>
            <person name="Voll L.M."/>
            <person name="Will I."/>
            <person name="Young S."/>
            <person name="Zeng Q."/>
            <person name="Zhang J."/>
            <person name="Zhou S."/>
            <person name="Dickman M.B."/>
            <person name="Schulze-Lefert P."/>
            <person name="Ver Loren van Themaat E."/>
            <person name="Ma L.-J."/>
            <person name="Vaillancourt L.J."/>
        </authorList>
    </citation>
    <scope>NUCLEOTIDE SEQUENCE [LARGE SCALE GENOMIC DNA]</scope>
    <source>
        <strain evidence="3">M1.001 / M2 / FGSC 10212</strain>
    </source>
</reference>
<keyword evidence="3" id="KW-1185">Reference proteome</keyword>
<evidence type="ECO:0000313" key="2">
    <source>
        <dbReference type="EMBL" id="EFQ31068.1"/>
    </source>
</evidence>
<gene>
    <name evidence="2" type="ORF">GLRG_06212</name>
</gene>
<dbReference type="EMBL" id="GG697352">
    <property type="protein sequence ID" value="EFQ31068.1"/>
    <property type="molecule type" value="Genomic_DNA"/>
</dbReference>
<feature type="region of interest" description="Disordered" evidence="1">
    <location>
        <begin position="354"/>
        <end position="418"/>
    </location>
</feature>
<dbReference type="VEuPathDB" id="FungiDB:GLRG_06212"/>
<dbReference type="OrthoDB" id="4840732at2759"/>
<evidence type="ECO:0000256" key="1">
    <source>
        <dbReference type="SAM" id="MobiDB-lite"/>
    </source>
</evidence>
<dbReference type="AlphaFoldDB" id="E3QJN0"/>
<accession>E3QJN0</accession>
<feature type="compositionally biased region" description="Polar residues" evidence="1">
    <location>
        <begin position="250"/>
        <end position="269"/>
    </location>
</feature>
<dbReference type="eggNOG" id="ENOG502RUHZ">
    <property type="taxonomic scope" value="Eukaryota"/>
</dbReference>
<feature type="compositionally biased region" description="Basic and acidic residues" evidence="1">
    <location>
        <begin position="354"/>
        <end position="364"/>
    </location>
</feature>
<organism evidence="3">
    <name type="scientific">Colletotrichum graminicola (strain M1.001 / M2 / FGSC 10212)</name>
    <name type="common">Maize anthracnose fungus</name>
    <name type="synonym">Glomerella graminicola</name>
    <dbReference type="NCBI Taxonomy" id="645133"/>
    <lineage>
        <taxon>Eukaryota</taxon>
        <taxon>Fungi</taxon>
        <taxon>Dikarya</taxon>
        <taxon>Ascomycota</taxon>
        <taxon>Pezizomycotina</taxon>
        <taxon>Sordariomycetes</taxon>
        <taxon>Hypocreomycetidae</taxon>
        <taxon>Glomerellales</taxon>
        <taxon>Glomerellaceae</taxon>
        <taxon>Colletotrichum</taxon>
        <taxon>Colletotrichum graminicola species complex</taxon>
    </lineage>
</organism>
<sequence>MAPEHGQAIGKVAYNVWLDAFDDGLRSAEPRPQKTRLVASEFVERQWLKTRGEIIKDWNRRHDSWHLPTTHETALENWGTDHHCFWIGWFVPRLHRNYEDRSPKPGQCVNSCSAMVLTQFTVNKAFKVVYKAGGTSKNKLFALYCPDTNGVCKAISVPGGVCSVLFFEEWRDDTLTARTARQRSWLRNVMSSSLAEPSSLTPEASSELQPNERGRQIFHEESSLSDSVVEDRLSSCNDSDGDGSEYVFSGSESSESGDNTDTSHTSESLKTSDDGAEEGEEQIDRKPIVTGPMQRDAPPHTSFIVSTRNTVLDTRSPAKARVTKVPEAKIGSISNLSLSRWESLFWRAGVTGRDDLEGRSETCPKGRATPAHAKISGTQTKKRRIRQHGELDSRPKRSRPSRQASTALVKAKNGDIDDEDEVKVENTHDSDDEVQFIREVSLTTNRKKQPMTASAAPSMTDSAAFVLDFIATDKLAKVARLHDAVSRRVTLKAFRKHLTSTVEADSDALAHNIAENEDEDTRIMLAEALAADLAEKMAVIAKPHSDGTW</sequence>
<evidence type="ECO:0000313" key="3">
    <source>
        <dbReference type="Proteomes" id="UP000008782"/>
    </source>
</evidence>
<protein>
    <submittedName>
        <fullName evidence="2">Uncharacterized protein</fullName>
    </submittedName>
</protein>
<dbReference type="GeneID" id="24411577"/>
<dbReference type="Proteomes" id="UP000008782">
    <property type="component" value="Unassembled WGS sequence"/>
</dbReference>
<feature type="region of interest" description="Disordered" evidence="1">
    <location>
        <begin position="192"/>
        <end position="301"/>
    </location>
</feature>
<dbReference type="RefSeq" id="XP_008095088.1">
    <property type="nucleotide sequence ID" value="XM_008096897.1"/>
</dbReference>
<feature type="compositionally biased region" description="Basic and acidic residues" evidence="1">
    <location>
        <begin position="210"/>
        <end position="222"/>
    </location>
</feature>
<proteinExistence type="predicted"/>
<dbReference type="HOGENOM" id="CLU_496060_0_0_1"/>
<name>E3QJN0_COLGM</name>
<feature type="compositionally biased region" description="Polar residues" evidence="1">
    <location>
        <begin position="192"/>
        <end position="209"/>
    </location>
</feature>
<dbReference type="STRING" id="645133.E3QJN0"/>